<organism evidence="1 2">
    <name type="scientific">Elysia marginata</name>
    <dbReference type="NCBI Taxonomy" id="1093978"/>
    <lineage>
        <taxon>Eukaryota</taxon>
        <taxon>Metazoa</taxon>
        <taxon>Spiralia</taxon>
        <taxon>Lophotrochozoa</taxon>
        <taxon>Mollusca</taxon>
        <taxon>Gastropoda</taxon>
        <taxon>Heterobranchia</taxon>
        <taxon>Euthyneura</taxon>
        <taxon>Panpulmonata</taxon>
        <taxon>Sacoglossa</taxon>
        <taxon>Placobranchoidea</taxon>
        <taxon>Plakobranchidae</taxon>
        <taxon>Elysia</taxon>
    </lineage>
</organism>
<proteinExistence type="predicted"/>
<protein>
    <submittedName>
        <fullName evidence="1">Uncharacterized protein</fullName>
    </submittedName>
</protein>
<sequence length="52" mass="5673">MDGPGTARRTEKSREQGALKMFGTQASRCTPSSNTVLLTGSFVSRCEWDCSM</sequence>
<dbReference type="EMBL" id="BMAT01006038">
    <property type="protein sequence ID" value="GFS04789.1"/>
    <property type="molecule type" value="Genomic_DNA"/>
</dbReference>
<reference evidence="1 2" key="1">
    <citation type="journal article" date="2021" name="Elife">
        <title>Chloroplast acquisition without the gene transfer in kleptoplastic sea slugs, Plakobranchus ocellatus.</title>
        <authorList>
            <person name="Maeda T."/>
            <person name="Takahashi S."/>
            <person name="Yoshida T."/>
            <person name="Shimamura S."/>
            <person name="Takaki Y."/>
            <person name="Nagai Y."/>
            <person name="Toyoda A."/>
            <person name="Suzuki Y."/>
            <person name="Arimoto A."/>
            <person name="Ishii H."/>
            <person name="Satoh N."/>
            <person name="Nishiyama T."/>
            <person name="Hasebe M."/>
            <person name="Maruyama T."/>
            <person name="Minagawa J."/>
            <person name="Obokata J."/>
            <person name="Shigenobu S."/>
        </authorList>
    </citation>
    <scope>NUCLEOTIDE SEQUENCE [LARGE SCALE GENOMIC DNA]</scope>
</reference>
<accession>A0AAV4I3B6</accession>
<comment type="caution">
    <text evidence="1">The sequence shown here is derived from an EMBL/GenBank/DDBJ whole genome shotgun (WGS) entry which is preliminary data.</text>
</comment>
<evidence type="ECO:0000313" key="1">
    <source>
        <dbReference type="EMBL" id="GFS04789.1"/>
    </source>
</evidence>
<name>A0AAV4I3B6_9GAST</name>
<dbReference type="AlphaFoldDB" id="A0AAV4I3B6"/>
<dbReference type="Proteomes" id="UP000762676">
    <property type="component" value="Unassembled WGS sequence"/>
</dbReference>
<feature type="non-terminal residue" evidence="1">
    <location>
        <position position="52"/>
    </location>
</feature>
<keyword evidence="2" id="KW-1185">Reference proteome</keyword>
<gene>
    <name evidence="1" type="ORF">ElyMa_002920100</name>
</gene>
<evidence type="ECO:0000313" key="2">
    <source>
        <dbReference type="Proteomes" id="UP000762676"/>
    </source>
</evidence>